<dbReference type="Proteomes" id="UP000559404">
    <property type="component" value="Unassembled WGS sequence"/>
</dbReference>
<dbReference type="GO" id="GO:0030288">
    <property type="term" value="C:outer membrane-bounded periplasmic space"/>
    <property type="evidence" value="ECO:0007669"/>
    <property type="project" value="UniProtKB-ARBA"/>
</dbReference>
<dbReference type="InterPro" id="IPR039424">
    <property type="entry name" value="SBP_5"/>
</dbReference>
<dbReference type="CDD" id="cd08500">
    <property type="entry name" value="PBP2_NikA_DppA_OppA_like_4"/>
    <property type="match status" value="1"/>
</dbReference>
<evidence type="ECO:0000313" key="4">
    <source>
        <dbReference type="EMBL" id="MBA4610953.1"/>
    </source>
</evidence>
<reference evidence="4 5" key="1">
    <citation type="submission" date="2020-07" db="EMBL/GenBank/DDBJ databases">
        <authorList>
            <person name="Li M."/>
        </authorList>
    </citation>
    <scope>NUCLEOTIDE SEQUENCE [LARGE SCALE GENOMIC DNA]</scope>
    <source>
        <strain evidence="4 5">DSM 23284</strain>
    </source>
</reference>
<dbReference type="EMBL" id="JACEON010000003">
    <property type="protein sequence ID" value="MBA4610953.1"/>
    <property type="molecule type" value="Genomic_DNA"/>
</dbReference>
<dbReference type="RefSeq" id="WP_181759141.1">
    <property type="nucleotide sequence ID" value="NZ_BMCR01000004.1"/>
</dbReference>
<dbReference type="Gene3D" id="3.10.105.10">
    <property type="entry name" value="Dipeptide-binding Protein, Domain 3"/>
    <property type="match status" value="1"/>
</dbReference>
<accession>A0A838XVG0</accession>
<evidence type="ECO:0000259" key="3">
    <source>
        <dbReference type="Pfam" id="PF00496"/>
    </source>
</evidence>
<dbReference type="GO" id="GO:0015833">
    <property type="term" value="P:peptide transport"/>
    <property type="evidence" value="ECO:0007669"/>
    <property type="project" value="TreeGrafter"/>
</dbReference>
<gene>
    <name evidence="4" type="ORF">H1W37_04775</name>
</gene>
<protein>
    <submittedName>
        <fullName evidence="4">ABC transporter substrate-binding protein</fullName>
    </submittedName>
</protein>
<dbReference type="GO" id="GO:0043190">
    <property type="term" value="C:ATP-binding cassette (ABC) transporter complex"/>
    <property type="evidence" value="ECO:0007669"/>
    <property type="project" value="InterPro"/>
</dbReference>
<dbReference type="Pfam" id="PF00496">
    <property type="entry name" value="SBP_bac_5"/>
    <property type="match status" value="1"/>
</dbReference>
<evidence type="ECO:0000256" key="1">
    <source>
        <dbReference type="ARBA" id="ARBA00004418"/>
    </source>
</evidence>
<comment type="similarity">
    <text evidence="2">Belongs to the bacterial solute-binding protein 5 family.</text>
</comment>
<dbReference type="PANTHER" id="PTHR30290">
    <property type="entry name" value="PERIPLASMIC BINDING COMPONENT OF ABC TRANSPORTER"/>
    <property type="match status" value="1"/>
</dbReference>
<organism evidence="4 5">
    <name type="scientific">Stappia taiwanensis</name>
    <dbReference type="NCBI Taxonomy" id="992267"/>
    <lineage>
        <taxon>Bacteria</taxon>
        <taxon>Pseudomonadati</taxon>
        <taxon>Pseudomonadota</taxon>
        <taxon>Alphaproteobacteria</taxon>
        <taxon>Hyphomicrobiales</taxon>
        <taxon>Stappiaceae</taxon>
        <taxon>Stappia</taxon>
    </lineage>
</organism>
<feature type="domain" description="Solute-binding protein family 5" evidence="3">
    <location>
        <begin position="107"/>
        <end position="513"/>
    </location>
</feature>
<sequence>MSCRFSLSAGALVGAALAFGAGFGLSPASALDLKETPMLEARVGKDLPPVGERLPSEPLVVDLEAKGRVTGRQGGDIDTLIGRSKDVRLINVWGYARLVGYDEELNLVPDILKDFEVEEGRRFTLHLREGHKWSDGAPFTSEDIRFWYEDVALNERLQPSGLPPFMLAGGKPPKFEVLDETTVRFTWDTPNPLFQPELAKSRPPFIYRPAHYLKQFHAKYADEAEIKKLAAARKLRGWAPLFNKQDDMYNARNPDLPTLQPWVRFEDAGERRFVLERNPYYHRVDTAGQQLPYADRVVMTVADGKIIPAKTQAGEVDLQARNIGFSDITILKQGEKTGGYKTLLWPISKGSQISLLPNLTVKDPVWRETLRDTRFRRALSLGIDRQMINRVLYLGFGTPGNDTVLSRSPLFKPEYRDAYAEFDLEAANALLDEMGLTERRGDGIRLLPDGRPLEIIVEASGESQEQLDALELVGETWKEIGVKLFAKPSQRDTMRERALSGFLVMSVWAGFENGIPTSEMPPEDFVPVRGDFLSWSLWGDYYETEGKTGEKPDWAPAARLVELYDRWLVSSSPQERTAIWHEILQIHADETIHIGLVSEVRQPVVVKGLGNVPKEGIYGWDPGAHFGIHRMDEFFVK</sequence>
<comment type="subcellular location">
    <subcellularLocation>
        <location evidence="1">Periplasm</location>
    </subcellularLocation>
</comment>
<reference evidence="4 5" key="2">
    <citation type="submission" date="2020-08" db="EMBL/GenBank/DDBJ databases">
        <title>Stappia taiwanensis sp. nov., isolated from a coastal thermal spring.</title>
        <authorList>
            <person name="Kampfer P."/>
        </authorList>
    </citation>
    <scope>NUCLEOTIDE SEQUENCE [LARGE SCALE GENOMIC DNA]</scope>
    <source>
        <strain evidence="4 5">DSM 23284</strain>
    </source>
</reference>
<comment type="caution">
    <text evidence="4">The sequence shown here is derived from an EMBL/GenBank/DDBJ whole genome shotgun (WGS) entry which is preliminary data.</text>
</comment>
<name>A0A838XVG0_9HYPH</name>
<dbReference type="GO" id="GO:1904680">
    <property type="term" value="F:peptide transmembrane transporter activity"/>
    <property type="evidence" value="ECO:0007669"/>
    <property type="project" value="TreeGrafter"/>
</dbReference>
<dbReference type="PANTHER" id="PTHR30290:SF62">
    <property type="entry name" value="OLIGOPEPTIDE ABC TRANSPORTER, PERIPLASMIC OLIGOPEPTIDE-BINDING PROTEIN"/>
    <property type="match status" value="1"/>
</dbReference>
<dbReference type="Gene3D" id="3.40.190.10">
    <property type="entry name" value="Periplasmic binding protein-like II"/>
    <property type="match status" value="1"/>
</dbReference>
<dbReference type="InterPro" id="IPR000914">
    <property type="entry name" value="SBP_5_dom"/>
</dbReference>
<keyword evidence="5" id="KW-1185">Reference proteome</keyword>
<dbReference type="AlphaFoldDB" id="A0A838XVG0"/>
<evidence type="ECO:0000256" key="2">
    <source>
        <dbReference type="ARBA" id="ARBA00005695"/>
    </source>
</evidence>
<evidence type="ECO:0000313" key="5">
    <source>
        <dbReference type="Proteomes" id="UP000559404"/>
    </source>
</evidence>
<proteinExistence type="inferred from homology"/>
<dbReference type="SUPFAM" id="SSF53850">
    <property type="entry name" value="Periplasmic binding protein-like II"/>
    <property type="match status" value="1"/>
</dbReference>